<evidence type="ECO:0000256" key="2">
    <source>
        <dbReference type="ARBA" id="ARBA00022458"/>
    </source>
</evidence>
<organism evidence="11 12">
    <name type="scientific">Lupinus luteus</name>
    <name type="common">European yellow lupine</name>
    <dbReference type="NCBI Taxonomy" id="3873"/>
    <lineage>
        <taxon>Eukaryota</taxon>
        <taxon>Viridiplantae</taxon>
        <taxon>Streptophyta</taxon>
        <taxon>Embryophyta</taxon>
        <taxon>Tracheophyta</taxon>
        <taxon>Spermatophyta</taxon>
        <taxon>Magnoliopsida</taxon>
        <taxon>eudicotyledons</taxon>
        <taxon>Gunneridae</taxon>
        <taxon>Pentapetalae</taxon>
        <taxon>rosids</taxon>
        <taxon>fabids</taxon>
        <taxon>Fabales</taxon>
        <taxon>Fabaceae</taxon>
        <taxon>Papilionoideae</taxon>
        <taxon>50 kb inversion clade</taxon>
        <taxon>genistoids sensu lato</taxon>
        <taxon>core genistoids</taxon>
        <taxon>Genisteae</taxon>
        <taxon>Lupinus</taxon>
    </lineage>
</organism>
<dbReference type="InterPro" id="IPR039391">
    <property type="entry name" value="Phytocyanin-like"/>
</dbReference>
<dbReference type="AlphaFoldDB" id="A0AAV1WI43"/>
<dbReference type="PANTHER" id="PTHR33021">
    <property type="entry name" value="BLUE COPPER PROTEIN"/>
    <property type="match status" value="1"/>
</dbReference>
<comment type="function">
    <text evidence="8">May act as a carbohydrate transporter.</text>
</comment>
<gene>
    <name evidence="11" type="ORF">LLUT_LOCUS10002</name>
</gene>
<comment type="subcellular location">
    <subcellularLocation>
        <location evidence="1">Endomembrane system</location>
    </subcellularLocation>
</comment>
<name>A0AAV1WI43_LUPLU</name>
<keyword evidence="5" id="KW-1015">Disulfide bond</keyword>
<protein>
    <recommendedName>
        <fullName evidence="10">Phytocyanin domain-containing protein</fullName>
    </recommendedName>
</protein>
<proteinExistence type="inferred from homology"/>
<feature type="signal peptide" evidence="9">
    <location>
        <begin position="1"/>
        <end position="29"/>
    </location>
</feature>
<sequence>MSNGRSNNAMVASMLLFSMFIFYSEMVHAETYTVGDEKGWTYNLAGWTQGKHFKIGDRVVFKYNPRKHDVVAIIGNKYAYDKCITPPETIVYNTGNDEFLLSGGVNYFISNIPGQCEAGLKLAIETK</sequence>
<dbReference type="InterPro" id="IPR003245">
    <property type="entry name" value="Phytocyanin_dom"/>
</dbReference>
<evidence type="ECO:0000313" key="11">
    <source>
        <dbReference type="EMBL" id="CAL0308942.1"/>
    </source>
</evidence>
<accession>A0AAV1WI43</accession>
<evidence type="ECO:0000256" key="1">
    <source>
        <dbReference type="ARBA" id="ARBA00004308"/>
    </source>
</evidence>
<dbReference type="EMBL" id="CAXHTB010000007">
    <property type="protein sequence ID" value="CAL0308942.1"/>
    <property type="molecule type" value="Genomic_DNA"/>
</dbReference>
<evidence type="ECO:0000256" key="6">
    <source>
        <dbReference type="ARBA" id="ARBA00023180"/>
    </source>
</evidence>
<evidence type="ECO:0000256" key="3">
    <source>
        <dbReference type="ARBA" id="ARBA00022729"/>
    </source>
</evidence>
<keyword evidence="3 9" id="KW-0732">Signal</keyword>
<keyword evidence="12" id="KW-1185">Reference proteome</keyword>
<dbReference type="SUPFAM" id="SSF49503">
    <property type="entry name" value="Cupredoxins"/>
    <property type="match status" value="1"/>
</dbReference>
<keyword evidence="6" id="KW-0325">Glycoprotein</keyword>
<dbReference type="PANTHER" id="PTHR33021:SF9">
    <property type="entry name" value="PUTATIVE, EXPRESSED-RELATED"/>
    <property type="match status" value="1"/>
</dbReference>
<dbReference type="Gene3D" id="2.60.40.420">
    <property type="entry name" value="Cupredoxins - blue copper proteins"/>
    <property type="match status" value="1"/>
</dbReference>
<evidence type="ECO:0000256" key="7">
    <source>
        <dbReference type="ARBA" id="ARBA00035011"/>
    </source>
</evidence>
<dbReference type="Pfam" id="PF02298">
    <property type="entry name" value="Cu_bind_like"/>
    <property type="match status" value="1"/>
</dbReference>
<dbReference type="PROSITE" id="PS51485">
    <property type="entry name" value="PHYTOCYANIN"/>
    <property type="match status" value="1"/>
</dbReference>
<comment type="similarity">
    <text evidence="7">Belongs to the early nodulin-like (ENODL) family.</text>
</comment>
<dbReference type="Proteomes" id="UP001497480">
    <property type="component" value="Unassembled WGS sequence"/>
</dbReference>
<evidence type="ECO:0000256" key="4">
    <source>
        <dbReference type="ARBA" id="ARBA00023136"/>
    </source>
</evidence>
<feature type="chain" id="PRO_5043539140" description="Phytocyanin domain-containing protein" evidence="9">
    <location>
        <begin position="30"/>
        <end position="127"/>
    </location>
</feature>
<evidence type="ECO:0000256" key="8">
    <source>
        <dbReference type="ARBA" id="ARBA00037626"/>
    </source>
</evidence>
<evidence type="ECO:0000259" key="10">
    <source>
        <dbReference type="PROSITE" id="PS51485"/>
    </source>
</evidence>
<evidence type="ECO:0000256" key="9">
    <source>
        <dbReference type="SAM" id="SignalP"/>
    </source>
</evidence>
<dbReference type="GO" id="GO:0005886">
    <property type="term" value="C:plasma membrane"/>
    <property type="evidence" value="ECO:0007669"/>
    <property type="project" value="TreeGrafter"/>
</dbReference>
<dbReference type="GO" id="GO:0009055">
    <property type="term" value="F:electron transfer activity"/>
    <property type="evidence" value="ECO:0007669"/>
    <property type="project" value="InterPro"/>
</dbReference>
<reference evidence="11 12" key="1">
    <citation type="submission" date="2024-03" db="EMBL/GenBank/DDBJ databases">
        <authorList>
            <person name="Martinez-Hernandez J."/>
        </authorList>
    </citation>
    <scope>NUCLEOTIDE SEQUENCE [LARGE SCALE GENOMIC DNA]</scope>
</reference>
<keyword evidence="2" id="KW-0536">Nodulation</keyword>
<dbReference type="GO" id="GO:0012505">
    <property type="term" value="C:endomembrane system"/>
    <property type="evidence" value="ECO:0007669"/>
    <property type="project" value="UniProtKB-SubCell"/>
</dbReference>
<keyword evidence="4" id="KW-0472">Membrane</keyword>
<evidence type="ECO:0000313" key="12">
    <source>
        <dbReference type="Proteomes" id="UP001497480"/>
    </source>
</evidence>
<evidence type="ECO:0000256" key="5">
    <source>
        <dbReference type="ARBA" id="ARBA00023157"/>
    </source>
</evidence>
<feature type="domain" description="Phytocyanin" evidence="10">
    <location>
        <begin position="30"/>
        <end position="127"/>
    </location>
</feature>
<dbReference type="GO" id="GO:0009877">
    <property type="term" value="P:nodulation"/>
    <property type="evidence" value="ECO:0007669"/>
    <property type="project" value="UniProtKB-KW"/>
</dbReference>
<comment type="caution">
    <text evidence="11">The sequence shown here is derived from an EMBL/GenBank/DDBJ whole genome shotgun (WGS) entry which is preliminary data.</text>
</comment>
<dbReference type="InterPro" id="IPR008972">
    <property type="entry name" value="Cupredoxin"/>
</dbReference>
<dbReference type="FunFam" id="2.60.40.420:FF:000034">
    <property type="entry name" value="Cupredoxin superfamily protein"/>
    <property type="match status" value="1"/>
</dbReference>